<dbReference type="HOGENOM" id="CLU_2958453_0_0_5"/>
<dbReference type="Proteomes" id="UP000033200">
    <property type="component" value="Plasmid STP1"/>
</dbReference>
<proteinExistence type="predicted"/>
<organism evidence="1 2">
    <name type="scientific">Sphingomonas taxi</name>
    <dbReference type="NCBI Taxonomy" id="1549858"/>
    <lineage>
        <taxon>Bacteria</taxon>
        <taxon>Pseudomonadati</taxon>
        <taxon>Pseudomonadota</taxon>
        <taxon>Alphaproteobacteria</taxon>
        <taxon>Sphingomonadales</taxon>
        <taxon>Sphingomonadaceae</taxon>
        <taxon>Sphingomonas</taxon>
    </lineage>
</organism>
<dbReference type="AlphaFoldDB" id="A0A097ELG7"/>
<dbReference type="EMBL" id="CP009572">
    <property type="protein sequence ID" value="AIT08414.1"/>
    <property type="molecule type" value="Genomic_DNA"/>
</dbReference>
<evidence type="ECO:0000313" key="1">
    <source>
        <dbReference type="EMBL" id="AIT08414.1"/>
    </source>
</evidence>
<geneLocation type="plasmid" evidence="1 2">
    <name>STP1</name>
</geneLocation>
<keyword evidence="1" id="KW-0614">Plasmid</keyword>
<dbReference type="KEGG" id="stax:MC45_17995"/>
<name>A0A097ELG7_9SPHN</name>
<dbReference type="RefSeq" id="WP_041394094.1">
    <property type="nucleotide sequence ID" value="NZ_CP009572.1"/>
</dbReference>
<reference evidence="1 2" key="1">
    <citation type="submission" date="2014-09" db="EMBL/GenBank/DDBJ databases">
        <title>Using Illumina technology Improving SMRT sequencing Genome Assembly by RASTools.</title>
        <authorList>
            <person name="Zhou Y."/>
            <person name="Ma T."/>
            <person name="Liu T."/>
        </authorList>
    </citation>
    <scope>NUCLEOTIDE SEQUENCE [LARGE SCALE GENOMIC DNA]</scope>
    <source>
        <strain evidence="1 2">ATCC 55669</strain>
        <plasmid evidence="2">Plasmid STP1</plasmid>
    </source>
</reference>
<gene>
    <name evidence="1" type="ORF">MC45_17995</name>
</gene>
<protein>
    <submittedName>
        <fullName evidence="1">Uncharacterized protein</fullName>
    </submittedName>
</protein>
<evidence type="ECO:0000313" key="2">
    <source>
        <dbReference type="Proteomes" id="UP000033200"/>
    </source>
</evidence>
<accession>A0A097ELG7</accession>
<sequence>MSDPSAPIDYAQLAQTELDLAARSPTTARRRAHLDQAAIFATLDERQRANCDDGDRSAG</sequence>
<keyword evidence="2" id="KW-1185">Reference proteome</keyword>